<dbReference type="SUPFAM" id="SSF64518">
    <property type="entry name" value="Phase 1 flagellin"/>
    <property type="match status" value="1"/>
</dbReference>
<dbReference type="RefSeq" id="WP_307274871.1">
    <property type="nucleotide sequence ID" value="NZ_JAUSVX010000006.1"/>
</dbReference>
<comment type="caution">
    <text evidence="10">The sequence shown here is derived from an EMBL/GenBank/DDBJ whole genome shotgun (WGS) entry which is preliminary data.</text>
</comment>
<dbReference type="NCBIfam" id="TIGR02492">
    <property type="entry name" value="flgK_ends"/>
    <property type="match status" value="1"/>
</dbReference>
<evidence type="ECO:0000256" key="5">
    <source>
        <dbReference type="ARBA" id="ARBA00022525"/>
    </source>
</evidence>
<evidence type="ECO:0000256" key="7">
    <source>
        <dbReference type="RuleBase" id="RU362065"/>
    </source>
</evidence>
<protein>
    <recommendedName>
        <fullName evidence="4 7">Flagellar hook-associated protein 1</fullName>
        <shortName evidence="7">HAP1</shortName>
    </recommendedName>
</protein>
<comment type="similarity">
    <text evidence="3 7">Belongs to the flagella basal body rod proteins family.</text>
</comment>
<dbReference type="Proteomes" id="UP001242480">
    <property type="component" value="Unassembled WGS sequence"/>
</dbReference>
<dbReference type="Pfam" id="PF22638">
    <property type="entry name" value="FlgK_D1"/>
    <property type="match status" value="1"/>
</dbReference>
<evidence type="ECO:0000256" key="2">
    <source>
        <dbReference type="ARBA" id="ARBA00004613"/>
    </source>
</evidence>
<evidence type="ECO:0000259" key="9">
    <source>
        <dbReference type="Pfam" id="PF22638"/>
    </source>
</evidence>
<feature type="domain" description="Flagellar basal body rod protein N-terminal" evidence="8">
    <location>
        <begin position="9"/>
        <end position="37"/>
    </location>
</feature>
<keyword evidence="10" id="KW-0966">Cell projection</keyword>
<evidence type="ECO:0000256" key="1">
    <source>
        <dbReference type="ARBA" id="ARBA00004117"/>
    </source>
</evidence>
<sequence>MSLQAASSIATSALLTTQVQLDLASANIANADTAGYTRKTATQVSLVTGGSSSGTAITGITGNVDRLLLKSLVGATTQLGAATATESYADQLQSLLGSTTDGTGGTGTSLANTIAALETALGQLADTPESDTLKAQAVQAVDAVAAQLRSTSAGIQGLRGDADATIASDVGTVNDDLATIHDLNGAIAQAAARGDPTADLEDQRNTALQDIATKMDVAYYVDGNDQMKVYTSGGQPLLDGQVHELSYAAAATVTADTSYAAGAASSGISAVTVDGTDITGQIRSGDIGALITQRDSVLPAAQDQLDTLAQGLIGALNAAHNQGTAVPAPTSLTGTTTTSASAAFSGSGTVRLAVTDSSGNLVSSGDLDLSAYATVGDLVGAINGISGLSASIDSLGRLTISSTNAADGVSIAGSGDTVGSAGQGFSDWFGLNDLLTGTGASDVAVRADILATPSLMATASLSATGKPATGSQVITSGSSTIATALASAMTGSRTFAAAGSLGLTKTSFADYASDIVSTIAMAAAQASGALTTKTSAQSALAASLSSETGVNVDQEVARLSQLQNIYSGAGQVLATVNKMFDALMSAVSTT</sequence>
<evidence type="ECO:0000256" key="3">
    <source>
        <dbReference type="ARBA" id="ARBA00009677"/>
    </source>
</evidence>
<dbReference type="InterPro" id="IPR019776">
    <property type="entry name" value="Flagellar_basal_body_rod_CS"/>
</dbReference>
<name>A0ABU0JC35_9HYPH</name>
<keyword evidence="10" id="KW-0969">Cilium</keyword>
<organism evidence="10 11">
    <name type="scientific">Labrys wisconsinensis</name>
    <dbReference type="NCBI Taxonomy" id="425677"/>
    <lineage>
        <taxon>Bacteria</taxon>
        <taxon>Pseudomonadati</taxon>
        <taxon>Pseudomonadota</taxon>
        <taxon>Alphaproteobacteria</taxon>
        <taxon>Hyphomicrobiales</taxon>
        <taxon>Xanthobacteraceae</taxon>
        <taxon>Labrys</taxon>
    </lineage>
</organism>
<dbReference type="InterPro" id="IPR053927">
    <property type="entry name" value="FlgK_helical"/>
</dbReference>
<dbReference type="InterPro" id="IPR001444">
    <property type="entry name" value="Flag_bb_rod_N"/>
</dbReference>
<keyword evidence="11" id="KW-1185">Reference proteome</keyword>
<dbReference type="PANTHER" id="PTHR30033">
    <property type="entry name" value="FLAGELLAR HOOK-ASSOCIATED PROTEIN 1"/>
    <property type="match status" value="1"/>
</dbReference>
<dbReference type="PRINTS" id="PR01005">
    <property type="entry name" value="FLGHOOKAP1"/>
</dbReference>
<evidence type="ECO:0000313" key="11">
    <source>
        <dbReference type="Proteomes" id="UP001242480"/>
    </source>
</evidence>
<feature type="domain" description="Flagellar hook-associated protein FlgK helical" evidence="9">
    <location>
        <begin position="106"/>
        <end position="325"/>
    </location>
</feature>
<evidence type="ECO:0000256" key="6">
    <source>
        <dbReference type="ARBA" id="ARBA00023143"/>
    </source>
</evidence>
<dbReference type="EMBL" id="JAUSVX010000006">
    <property type="protein sequence ID" value="MDQ0470702.1"/>
    <property type="molecule type" value="Genomic_DNA"/>
</dbReference>
<dbReference type="Pfam" id="PF00460">
    <property type="entry name" value="Flg_bb_rod"/>
    <property type="match status" value="1"/>
</dbReference>
<dbReference type="PANTHER" id="PTHR30033:SF1">
    <property type="entry name" value="FLAGELLAR HOOK-ASSOCIATED PROTEIN 1"/>
    <property type="match status" value="1"/>
</dbReference>
<gene>
    <name evidence="7" type="primary">flgK</name>
    <name evidence="10" type="ORF">QO011_003721</name>
</gene>
<proteinExistence type="inferred from homology"/>
<evidence type="ECO:0000256" key="4">
    <source>
        <dbReference type="ARBA" id="ARBA00016244"/>
    </source>
</evidence>
<keyword evidence="5 7" id="KW-0964">Secreted</keyword>
<reference evidence="10 11" key="1">
    <citation type="submission" date="2023-07" db="EMBL/GenBank/DDBJ databases">
        <title>Genomic Encyclopedia of Type Strains, Phase IV (KMG-IV): sequencing the most valuable type-strain genomes for metagenomic binning, comparative biology and taxonomic classification.</title>
        <authorList>
            <person name="Goeker M."/>
        </authorList>
    </citation>
    <scope>NUCLEOTIDE SEQUENCE [LARGE SCALE GENOMIC DNA]</scope>
    <source>
        <strain evidence="10 11">DSM 19619</strain>
    </source>
</reference>
<dbReference type="InterPro" id="IPR002371">
    <property type="entry name" value="FlgK"/>
</dbReference>
<keyword evidence="6 7" id="KW-0975">Bacterial flagellum</keyword>
<evidence type="ECO:0000259" key="8">
    <source>
        <dbReference type="Pfam" id="PF00460"/>
    </source>
</evidence>
<keyword evidence="10" id="KW-0282">Flagellum</keyword>
<evidence type="ECO:0000313" key="10">
    <source>
        <dbReference type="EMBL" id="MDQ0470702.1"/>
    </source>
</evidence>
<comment type="subcellular location">
    <subcellularLocation>
        <location evidence="1">Bacterial flagellum basal body</location>
    </subcellularLocation>
    <subcellularLocation>
        <location evidence="2 7">Secreted</location>
    </subcellularLocation>
</comment>
<accession>A0ABU0JC35</accession>
<dbReference type="PROSITE" id="PS00588">
    <property type="entry name" value="FLAGELLA_BB_ROD"/>
    <property type="match status" value="1"/>
</dbReference>